<proteinExistence type="inferred from homology"/>
<dbReference type="NCBIfam" id="NF006330">
    <property type="entry name" value="PRK08560.1"/>
    <property type="match status" value="1"/>
</dbReference>
<dbReference type="Pfam" id="PF00579">
    <property type="entry name" value="tRNA-synt_1b"/>
    <property type="match status" value="1"/>
</dbReference>
<evidence type="ECO:0000256" key="5">
    <source>
        <dbReference type="ARBA" id="ARBA00022917"/>
    </source>
</evidence>
<reference evidence="11" key="1">
    <citation type="submission" date="2022-11" db="EMBL/GenBank/DDBJ databases">
        <authorList>
            <person name="Petersen C."/>
        </authorList>
    </citation>
    <scope>NUCLEOTIDE SEQUENCE</scope>
    <source>
        <strain evidence="11">IBT 26290</strain>
    </source>
</reference>
<evidence type="ECO:0000256" key="6">
    <source>
        <dbReference type="ARBA" id="ARBA00023146"/>
    </source>
</evidence>
<keyword evidence="5 9" id="KW-0648">Protein biosynthesis</keyword>
<dbReference type="InterPro" id="IPR050489">
    <property type="entry name" value="Tyr-tRNA_synthase"/>
</dbReference>
<reference evidence="11" key="2">
    <citation type="journal article" date="2023" name="IMA Fungus">
        <title>Comparative genomic study of the Penicillium genus elucidates a diverse pangenome and 15 lateral gene transfer events.</title>
        <authorList>
            <person name="Petersen C."/>
            <person name="Sorensen T."/>
            <person name="Nielsen M.R."/>
            <person name="Sondergaard T.E."/>
            <person name="Sorensen J.L."/>
            <person name="Fitzpatrick D.A."/>
            <person name="Frisvad J.C."/>
            <person name="Nielsen K.L."/>
        </authorList>
    </citation>
    <scope>NUCLEOTIDE SEQUENCE</scope>
    <source>
        <strain evidence="11">IBT 26290</strain>
    </source>
</reference>
<dbReference type="Gene3D" id="1.10.240.10">
    <property type="entry name" value="Tyrosyl-Transfer RNA Synthetase"/>
    <property type="match status" value="1"/>
</dbReference>
<evidence type="ECO:0000256" key="3">
    <source>
        <dbReference type="ARBA" id="ARBA00022741"/>
    </source>
</evidence>
<dbReference type="InterPro" id="IPR002307">
    <property type="entry name" value="Tyr-tRNA-ligase"/>
</dbReference>
<evidence type="ECO:0000256" key="4">
    <source>
        <dbReference type="ARBA" id="ARBA00022840"/>
    </source>
</evidence>
<dbReference type="GO" id="GO:0005737">
    <property type="term" value="C:cytoplasm"/>
    <property type="evidence" value="ECO:0007669"/>
    <property type="project" value="TreeGrafter"/>
</dbReference>
<dbReference type="EC" id="6.1.1.1" evidence="1 9"/>
<keyword evidence="4 9" id="KW-0067">ATP-binding</keyword>
<feature type="compositionally biased region" description="Basic and acidic residues" evidence="10">
    <location>
        <begin position="380"/>
        <end position="400"/>
    </location>
</feature>
<evidence type="ECO:0000256" key="8">
    <source>
        <dbReference type="ARBA" id="ARBA00048248"/>
    </source>
</evidence>
<comment type="caution">
    <text evidence="11">The sequence shown here is derived from an EMBL/GenBank/DDBJ whole genome shotgun (WGS) entry which is preliminary data.</text>
</comment>
<dbReference type="InterPro" id="IPR002305">
    <property type="entry name" value="aa-tRNA-synth_Ic"/>
</dbReference>
<dbReference type="Proteomes" id="UP001149163">
    <property type="component" value="Unassembled WGS sequence"/>
</dbReference>
<evidence type="ECO:0000313" key="11">
    <source>
        <dbReference type="EMBL" id="KAJ5167514.1"/>
    </source>
</evidence>
<dbReference type="InterPro" id="IPR014729">
    <property type="entry name" value="Rossmann-like_a/b/a_fold"/>
</dbReference>
<feature type="region of interest" description="Disordered" evidence="10">
    <location>
        <begin position="358"/>
        <end position="411"/>
    </location>
</feature>
<dbReference type="GO" id="GO:0004831">
    <property type="term" value="F:tyrosine-tRNA ligase activity"/>
    <property type="evidence" value="ECO:0007669"/>
    <property type="project" value="UniProtKB-EC"/>
</dbReference>
<dbReference type="GO" id="GO:0006437">
    <property type="term" value="P:tyrosyl-tRNA aminoacylation"/>
    <property type="evidence" value="ECO:0007669"/>
    <property type="project" value="InterPro"/>
</dbReference>
<comment type="similarity">
    <text evidence="9">Belongs to the class-I aminoacyl-tRNA synthetase family.</text>
</comment>
<dbReference type="GeneID" id="81427596"/>
<protein>
    <recommendedName>
        <fullName evidence="1 9">Tyrosine--tRNA ligase</fullName>
        <ecNumber evidence="1 9">6.1.1.1</ecNumber>
    </recommendedName>
    <alternativeName>
        <fullName evidence="7 9">Tyrosyl-tRNA synthetase</fullName>
    </alternativeName>
</protein>
<comment type="catalytic activity">
    <reaction evidence="8 9">
        <text>tRNA(Tyr) + L-tyrosine + ATP = L-tyrosyl-tRNA(Tyr) + AMP + diphosphate + H(+)</text>
        <dbReference type="Rhea" id="RHEA:10220"/>
        <dbReference type="Rhea" id="RHEA-COMP:9706"/>
        <dbReference type="Rhea" id="RHEA-COMP:9707"/>
        <dbReference type="ChEBI" id="CHEBI:15378"/>
        <dbReference type="ChEBI" id="CHEBI:30616"/>
        <dbReference type="ChEBI" id="CHEBI:33019"/>
        <dbReference type="ChEBI" id="CHEBI:58315"/>
        <dbReference type="ChEBI" id="CHEBI:78442"/>
        <dbReference type="ChEBI" id="CHEBI:78536"/>
        <dbReference type="ChEBI" id="CHEBI:456215"/>
        <dbReference type="EC" id="6.1.1.1"/>
    </reaction>
</comment>
<dbReference type="OrthoDB" id="197206at2759"/>
<dbReference type="Gene3D" id="3.40.50.620">
    <property type="entry name" value="HUPs"/>
    <property type="match status" value="1"/>
</dbReference>
<dbReference type="PRINTS" id="PR01040">
    <property type="entry name" value="TRNASYNTHTYR"/>
</dbReference>
<dbReference type="PIRSF" id="PIRSF006588">
    <property type="entry name" value="TyrRS_arch_euk"/>
    <property type="match status" value="1"/>
</dbReference>
<keyword evidence="3 9" id="KW-0547">Nucleotide-binding</keyword>
<keyword evidence="6 9" id="KW-0030">Aminoacyl-tRNA synthetase</keyword>
<evidence type="ECO:0000256" key="7">
    <source>
        <dbReference type="ARBA" id="ARBA00033323"/>
    </source>
</evidence>
<evidence type="ECO:0000256" key="9">
    <source>
        <dbReference type="RuleBase" id="RU361234"/>
    </source>
</evidence>
<gene>
    <name evidence="11" type="ORF">N7482_006295</name>
</gene>
<dbReference type="PANTHER" id="PTHR46264:SF4">
    <property type="entry name" value="TYROSINE--TRNA LIGASE, CYTOPLASMIC"/>
    <property type="match status" value="1"/>
</dbReference>
<evidence type="ECO:0000256" key="1">
    <source>
        <dbReference type="ARBA" id="ARBA00013160"/>
    </source>
</evidence>
<dbReference type="PANTHER" id="PTHR46264">
    <property type="entry name" value="TYROSINE-TRNA LIGASE"/>
    <property type="match status" value="1"/>
</dbReference>
<evidence type="ECO:0000313" key="12">
    <source>
        <dbReference type="Proteomes" id="UP001149163"/>
    </source>
</evidence>
<dbReference type="SUPFAM" id="SSF52374">
    <property type="entry name" value="Nucleotidylyl transferase"/>
    <property type="match status" value="1"/>
</dbReference>
<dbReference type="AlphaFoldDB" id="A0A9W9LN33"/>
<dbReference type="NCBIfam" id="TIGR00234">
    <property type="entry name" value="tyrS"/>
    <property type="match status" value="1"/>
</dbReference>
<evidence type="ECO:0000256" key="2">
    <source>
        <dbReference type="ARBA" id="ARBA00022598"/>
    </source>
</evidence>
<organism evidence="11 12">
    <name type="scientific">Penicillium canariense</name>
    <dbReference type="NCBI Taxonomy" id="189055"/>
    <lineage>
        <taxon>Eukaryota</taxon>
        <taxon>Fungi</taxon>
        <taxon>Dikarya</taxon>
        <taxon>Ascomycota</taxon>
        <taxon>Pezizomycotina</taxon>
        <taxon>Eurotiomycetes</taxon>
        <taxon>Eurotiomycetidae</taxon>
        <taxon>Eurotiales</taxon>
        <taxon>Aspergillaceae</taxon>
        <taxon>Penicillium</taxon>
    </lineage>
</organism>
<dbReference type="InterPro" id="IPR023617">
    <property type="entry name" value="Tyr-tRNA-ligase_arc/euk-type"/>
</dbReference>
<dbReference type="RefSeq" id="XP_056543975.1">
    <property type="nucleotide sequence ID" value="XM_056688420.1"/>
</dbReference>
<accession>A0A9W9LN33</accession>
<name>A0A9W9LN33_9EURO</name>
<evidence type="ECO:0000256" key="10">
    <source>
        <dbReference type="SAM" id="MobiDB-lite"/>
    </source>
</evidence>
<dbReference type="GO" id="GO:0005524">
    <property type="term" value="F:ATP binding"/>
    <property type="evidence" value="ECO:0007669"/>
    <property type="project" value="UniProtKB-KW"/>
</dbReference>
<keyword evidence="12" id="KW-1185">Reference proteome</keyword>
<keyword evidence="2 9" id="KW-0436">Ligase</keyword>
<dbReference type="EMBL" id="JAPQKN010000003">
    <property type="protein sequence ID" value="KAJ5167514.1"/>
    <property type="molecule type" value="Genomic_DNA"/>
</dbReference>
<sequence length="411" mass="45668">MALTKEERLALINENLAEVLNPEIIEDVLDRGETLKIYWGTATTASLFREWLSLNADGLMRLEANSGLSAPHPLQIMKIAQFLQAGAAVKVLLADVHAFLDNLKAPIELVEERAKYYRFCITALLRAVNVPVEKLEFVQGSSYQLTPKYTMDVYKLCSITSSHDARKAGAEVVKQTDNPPISGLIYPLLQAIDEEYLGVHAQFGGVDQRKIFALAKDVLPRLGYKERAHLMNPLVPSLSAGKMSSSEPNSKIDLLDTPDVVARKVKKANAAPKQVHENGLISFVEYVLLPASELLDGERCFKVEKDGETLVYKDIEALKKDYEADVLSPQALKPAVTESLNRLLAPIQAEYQASQEWQETTKKAYPAEQPKEKKVKKVKDRGNRRPAVKPEEKGATEEKGTTNAMENLSVN</sequence>